<evidence type="ECO:0000256" key="1">
    <source>
        <dbReference type="ARBA" id="ARBA00023002"/>
    </source>
</evidence>
<sequence length="90" mass="9699">MEYAGADETIPMALRRGIRRDQAVATQRAAAAMDQLFEHSGGAVIRTGNAIEQAWRNIHTTQAFALNDLGRTLAMYGAGELAVEGQPPMV</sequence>
<dbReference type="Gene3D" id="1.20.140.10">
    <property type="entry name" value="Butyryl-CoA Dehydrogenase, subunit A, domain 3"/>
    <property type="match status" value="1"/>
</dbReference>
<evidence type="ECO:0000313" key="4">
    <source>
        <dbReference type="Proteomes" id="UP000198318"/>
    </source>
</evidence>
<evidence type="ECO:0000313" key="3">
    <source>
        <dbReference type="EMBL" id="SNT58742.1"/>
    </source>
</evidence>
<accession>A0A239NVJ8</accession>
<feature type="domain" description="Acyl-CoA dehydrogenase C-terminal" evidence="2">
    <location>
        <begin position="4"/>
        <end position="67"/>
    </location>
</feature>
<dbReference type="Proteomes" id="UP000198318">
    <property type="component" value="Unassembled WGS sequence"/>
</dbReference>
<protein>
    <submittedName>
        <fullName evidence="3">Acyl-CoA dehydrogenase, C-terminal domain</fullName>
    </submittedName>
</protein>
<dbReference type="EMBL" id="FZOR01000050">
    <property type="protein sequence ID" value="SNT58742.1"/>
    <property type="molecule type" value="Genomic_DNA"/>
</dbReference>
<organism evidence="3 4">
    <name type="scientific">Actinomadura meyerae</name>
    <dbReference type="NCBI Taxonomy" id="240840"/>
    <lineage>
        <taxon>Bacteria</taxon>
        <taxon>Bacillati</taxon>
        <taxon>Actinomycetota</taxon>
        <taxon>Actinomycetes</taxon>
        <taxon>Streptosporangiales</taxon>
        <taxon>Thermomonosporaceae</taxon>
        <taxon>Actinomadura</taxon>
    </lineage>
</organism>
<dbReference type="GO" id="GO:0016491">
    <property type="term" value="F:oxidoreductase activity"/>
    <property type="evidence" value="ECO:0007669"/>
    <property type="project" value="UniProtKB-KW"/>
</dbReference>
<name>A0A239NVJ8_9ACTN</name>
<evidence type="ECO:0000259" key="2">
    <source>
        <dbReference type="Pfam" id="PF08028"/>
    </source>
</evidence>
<dbReference type="AlphaFoldDB" id="A0A239NVJ8"/>
<dbReference type="InterPro" id="IPR013107">
    <property type="entry name" value="Acyl-CoA_DH_C"/>
</dbReference>
<keyword evidence="4" id="KW-1185">Reference proteome</keyword>
<gene>
    <name evidence="3" type="ORF">SAMN05443665_105050</name>
</gene>
<keyword evidence="1" id="KW-0560">Oxidoreductase</keyword>
<reference evidence="3 4" key="1">
    <citation type="submission" date="2017-06" db="EMBL/GenBank/DDBJ databases">
        <authorList>
            <person name="Kim H.J."/>
            <person name="Triplett B.A."/>
        </authorList>
    </citation>
    <scope>NUCLEOTIDE SEQUENCE [LARGE SCALE GENOMIC DNA]</scope>
    <source>
        <strain evidence="3 4">DSM 44715</strain>
    </source>
</reference>
<proteinExistence type="predicted"/>
<dbReference type="Pfam" id="PF08028">
    <property type="entry name" value="Acyl-CoA_dh_2"/>
    <property type="match status" value="1"/>
</dbReference>